<dbReference type="Proteomes" id="UP000172353">
    <property type="component" value="Segment"/>
</dbReference>
<feature type="transmembrane region" description="Helical" evidence="9">
    <location>
        <begin position="188"/>
        <end position="209"/>
    </location>
</feature>
<evidence type="ECO:0000313" key="11">
    <source>
        <dbReference type="Proteomes" id="UP000172353"/>
    </source>
</evidence>
<keyword evidence="3" id="KW-0946">Virion</keyword>
<evidence type="ECO:0000256" key="5">
    <source>
        <dbReference type="ARBA" id="ARBA00022989"/>
    </source>
</evidence>
<protein>
    <submittedName>
        <fullName evidence="10">ORF MSV183 putative myristylated membrane protein, Molluscum contagiosum virus MC069R (Vaccinia L1R) homolog, similar to GB:U60315</fullName>
    </submittedName>
</protein>
<keyword evidence="6 9" id="KW-0472">Membrane</keyword>
<keyword evidence="2 9" id="KW-0812">Transmembrane</keyword>
<dbReference type="RefSeq" id="NP_048254.1">
    <property type="nucleotide sequence ID" value="NC_001993.1"/>
</dbReference>
<dbReference type="KEGG" id="vg:1449954"/>
<comment type="subcellular location">
    <subcellularLocation>
        <location evidence="1">Virion membrane</location>
        <topology evidence="1">Single-pass membrane protein</topology>
    </subcellularLocation>
</comment>
<dbReference type="GO" id="GO:0019031">
    <property type="term" value="C:viral envelope"/>
    <property type="evidence" value="ECO:0007669"/>
    <property type="project" value="UniProtKB-KW"/>
</dbReference>
<evidence type="ECO:0000313" key="10">
    <source>
        <dbReference type="EMBL" id="AAC97691.1"/>
    </source>
</evidence>
<dbReference type="PIR" id="T28344">
    <property type="entry name" value="T28344"/>
</dbReference>
<evidence type="ECO:0000256" key="1">
    <source>
        <dbReference type="ARBA" id="ARBA00004381"/>
    </source>
</evidence>
<evidence type="ECO:0000256" key="6">
    <source>
        <dbReference type="ARBA" id="ARBA00023136"/>
    </source>
</evidence>
<keyword evidence="7" id="KW-1015">Disulfide bond</keyword>
<keyword evidence="11" id="KW-1185">Reference proteome</keyword>
<sequence>MGASASVNTIVSNINNRVENSLTQEASASATANCNVEIGSITFKSTKGCVVEVSNLCSAQAEASVDAVVNATIDFYNDLSFEQKQEAPAWFTAAFGVNTTTTNITNDFKNIVEQRCKADAVLNSSITVNNITVADCVAPESEGVIKFTFTNSGTAAGQCAISALLDLQVAGSNTVSAKQTTGTDWTVIFAYVALVAGIAIIAGIFYYIYKLRLSPKDKVNIELAKLGATSSKIIQLSQYLRG</sequence>
<dbReference type="GO" id="GO:0055036">
    <property type="term" value="C:virion membrane"/>
    <property type="evidence" value="ECO:0007669"/>
    <property type="project" value="UniProtKB-SubCell"/>
</dbReference>
<dbReference type="Pfam" id="PF02442">
    <property type="entry name" value="L1R_F9L"/>
    <property type="match status" value="1"/>
</dbReference>
<gene>
    <name evidence="10" type="primary">MSV183</name>
</gene>
<dbReference type="InterPro" id="IPR003472">
    <property type="entry name" value="Virion_mem_poxvirus_L1"/>
</dbReference>
<organismHost>
    <name type="scientific">Melanoplus sanguinipes</name>
    <name type="common">Migratory grasshopper</name>
    <dbReference type="NCBI Taxonomy" id="65742"/>
</organismHost>
<accession>Q9YVQ9</accession>
<name>Q9YVQ9_MSEPV</name>
<dbReference type="EMBL" id="AF063866">
    <property type="protein sequence ID" value="AAC97691.1"/>
    <property type="molecule type" value="Genomic_DNA"/>
</dbReference>
<evidence type="ECO:0000256" key="4">
    <source>
        <dbReference type="ARBA" id="ARBA00022921"/>
    </source>
</evidence>
<dbReference type="OrthoDB" id="8372at10239"/>
<keyword evidence="4" id="KW-0426">Late protein</keyword>
<keyword evidence="3" id="KW-0261">Viral envelope protein</keyword>
<comment type="function">
    <text evidence="8">Component of the entry fusion complex (EFC), which consists of 11 proteins. During cell infection, this complex mediates entry of the virion core into the host cytoplasm by a two-step mechanism consisting of lipid mixing of the viral and cellular membranes and subsequent pore formation.</text>
</comment>
<evidence type="ECO:0000256" key="8">
    <source>
        <dbReference type="ARBA" id="ARBA00034668"/>
    </source>
</evidence>
<proteinExistence type="predicted"/>
<organism evidence="10 11">
    <name type="scientific">Melanoplus sanguinipes entomopoxvirus</name>
    <name type="common">MsEPV</name>
    <dbReference type="NCBI Taxonomy" id="83191"/>
    <lineage>
        <taxon>Viruses</taxon>
        <taxon>Varidnaviria</taxon>
        <taxon>Bamfordvirae</taxon>
        <taxon>Nucleocytoviricota</taxon>
        <taxon>Pokkesviricetes</taxon>
        <taxon>Chitovirales</taxon>
        <taxon>Poxviridae</taxon>
        <taxon>Entomopoxvirinae</taxon>
        <taxon>Deltaentomopoxvirus</taxon>
        <taxon>Deltaentomopoxvirus msanguinipes</taxon>
    </lineage>
</organism>
<evidence type="ECO:0000256" key="3">
    <source>
        <dbReference type="ARBA" id="ARBA00022879"/>
    </source>
</evidence>
<evidence type="ECO:0000256" key="2">
    <source>
        <dbReference type="ARBA" id="ARBA00022692"/>
    </source>
</evidence>
<evidence type="ECO:0000256" key="7">
    <source>
        <dbReference type="ARBA" id="ARBA00023157"/>
    </source>
</evidence>
<evidence type="ECO:0000256" key="9">
    <source>
        <dbReference type="SAM" id="Phobius"/>
    </source>
</evidence>
<reference evidence="10 11" key="1">
    <citation type="journal article" date="1999" name="J. Virol.">
        <title>The genome of Melanoplus sanguinipes entomopoxvirus.</title>
        <authorList>
            <person name="Afonso C.L."/>
            <person name="Tulman E.R."/>
            <person name="Lu Z."/>
            <person name="Oma E."/>
            <person name="Kutish G.F."/>
            <person name="Rock D.L."/>
        </authorList>
    </citation>
    <scope>NUCLEOTIDE SEQUENCE [LARGE SCALE GENOMIC DNA]</scope>
    <source>
        <strain evidence="10">Tucson</strain>
    </source>
</reference>
<dbReference type="GeneID" id="1449954"/>
<keyword evidence="5 9" id="KW-1133">Transmembrane helix</keyword>